<organism evidence="1 2">
    <name type="scientific">Romanomermis culicivorax</name>
    <name type="common">Nematode worm</name>
    <dbReference type="NCBI Taxonomy" id="13658"/>
    <lineage>
        <taxon>Eukaryota</taxon>
        <taxon>Metazoa</taxon>
        <taxon>Ecdysozoa</taxon>
        <taxon>Nematoda</taxon>
        <taxon>Enoplea</taxon>
        <taxon>Dorylaimia</taxon>
        <taxon>Mermithida</taxon>
        <taxon>Mermithoidea</taxon>
        <taxon>Mermithidae</taxon>
        <taxon>Romanomermis</taxon>
    </lineage>
</organism>
<evidence type="ECO:0000313" key="2">
    <source>
        <dbReference type="WBParaSite" id="nRc.2.0.1.t46425-RA"/>
    </source>
</evidence>
<name>A0A915L5R1_ROMCU</name>
<dbReference type="AlphaFoldDB" id="A0A915L5R1"/>
<accession>A0A915L5R1</accession>
<dbReference type="WBParaSite" id="nRc.2.0.1.t46425-RA">
    <property type="protein sequence ID" value="nRc.2.0.1.t46425-RA"/>
    <property type="gene ID" value="nRc.2.0.1.g46425"/>
</dbReference>
<protein>
    <submittedName>
        <fullName evidence="2">Uncharacterized protein</fullName>
    </submittedName>
</protein>
<dbReference type="Proteomes" id="UP000887565">
    <property type="component" value="Unplaced"/>
</dbReference>
<evidence type="ECO:0000313" key="1">
    <source>
        <dbReference type="Proteomes" id="UP000887565"/>
    </source>
</evidence>
<reference evidence="2" key="1">
    <citation type="submission" date="2022-11" db="UniProtKB">
        <authorList>
            <consortium name="WormBaseParasite"/>
        </authorList>
    </citation>
    <scope>IDENTIFICATION</scope>
</reference>
<sequence>MTAKEGAREPFILVANNGTTLTIKIKHSSRFYAMLHLMLQNITFLQEQKLVTPKTLEYLGLLLKCEKTFDAT</sequence>
<keyword evidence="1" id="KW-1185">Reference proteome</keyword>
<proteinExistence type="predicted"/>